<sequence length="1092" mass="117623">MKKSFLLYTISGVLFYSSTSLSYAAGEVAGTTVDSSSLPSTEDKSDNSPPSTPPSEPGSAAASTSPAVPSTGVSAQAPSAGTSEKAQKTETQAAESQASQKATQSDTVTSTQNLSTKMTETVEENSTDETAKSQEDTPPSSESNPAEVPVSSPDSSDTSVQSTPNSDSEQAEVKEGVKSPAVPTTTQNTTSTQTQSLSTDVSPTTEESTAKSRRRGAPTSPTDSINESAPESLARSSQPEETQSLSDLQPTRTESDSTELKSPESEPTEAESTGSEEEPPVPNASQSISVRPADGQSASPESVEPVPVQSVSAQKVSEESELAEISPIEQPKNPEKIEDIADIRAGIEVDNGGTITLHNKKIQDRDFAIHAEGNNSKIQMNSGTVDAGFIALSVSNGGKIDATDITVTAETVGLLNIEGTINLQDSNVKITGEHEANGIIFRNNLHRTPRKRHTRNAERNANVVQEQSITSNVNLKNTKIFVDHGIAINLSGTSLNGVVSLKNSEIHADILLKNIKNENESTNTLTLVSSHSSLEGRVRTSKDNRTIFDLKEGTKWHVRPNKNAVNNDNVLNDHAQFGLDEKSFSNLSVLHLTDSAIMFEKPVEGRYQTLFIGPNLLQENETAHTAAVYQAEGLAEIYVNTQWDQHSSITKQQTDRLVINGDVLGSTVVHINLQETDKKMTDSSSVWGDQMMSLPLETHGISIIQVSGQANENSFTLAGNYMTMGGQPYKYVLTAYKPGTSHESQNLFGKNNGDFWDFRLQNAYIDKDKKVRALLPQVANYLTLPNALFSAGFADVNNQNTLLDAMRTTVFGAENDKKNNLFFSSYGEKVTLSSNRGPLRYGYDADVDYGALQLGIILAALESKDISTQFGLLGTYGKLAFTPQKMQDSKKTTLDKWSLTAYSGIQHSNGIYVNALLSYGTLKGNITTALVGNAAKLDGTEILNISATLGQKLTTSIKGLVFEPQAQFIYQNLIFDIFSDANGLKVDMGNPHQWLVRFGGRLTKTIMANEENKAVSFYGKMNVIRTFGDGETIKIADTFQLDPTGSSIEGGVGVNAYFSQNIVLNGDISYRQKLQKTGVSGTSVSGGIRYCF</sequence>
<dbReference type="Proteomes" id="UP000230791">
    <property type="component" value="Unassembled WGS sequence"/>
</dbReference>
<accession>A0A2M6UVJ3</accession>
<dbReference type="InterPro" id="IPR036709">
    <property type="entry name" value="Autotransporte_beta_dom_sf"/>
</dbReference>
<gene>
    <name evidence="4" type="ORF">CEV08_04765</name>
</gene>
<protein>
    <submittedName>
        <fullName evidence="4">Autotransporter outer membrane beta-barrel domain-containing protein</fullName>
    </submittedName>
</protein>
<dbReference type="Gene3D" id="2.160.20.20">
    <property type="match status" value="1"/>
</dbReference>
<feature type="compositionally biased region" description="Basic and acidic residues" evidence="1">
    <location>
        <begin position="253"/>
        <end position="264"/>
    </location>
</feature>
<dbReference type="InterPro" id="IPR006315">
    <property type="entry name" value="OM_autotransptr_brl_dom"/>
</dbReference>
<dbReference type="EMBL" id="NJPP01000013">
    <property type="protein sequence ID" value="PIT70114.1"/>
    <property type="molecule type" value="Genomic_DNA"/>
</dbReference>
<evidence type="ECO:0000313" key="4">
    <source>
        <dbReference type="EMBL" id="PIT70114.1"/>
    </source>
</evidence>
<dbReference type="SUPFAM" id="SSF51126">
    <property type="entry name" value="Pectin lyase-like"/>
    <property type="match status" value="1"/>
</dbReference>
<evidence type="ECO:0000256" key="1">
    <source>
        <dbReference type="SAM" id="MobiDB-lite"/>
    </source>
</evidence>
<organism evidence="4 5">
    <name type="scientific">Bartonella tribocorum</name>
    <dbReference type="NCBI Taxonomy" id="85701"/>
    <lineage>
        <taxon>Bacteria</taxon>
        <taxon>Pseudomonadati</taxon>
        <taxon>Pseudomonadota</taxon>
        <taxon>Alphaproteobacteria</taxon>
        <taxon>Hyphomicrobiales</taxon>
        <taxon>Bartonellaceae</taxon>
        <taxon>Bartonella</taxon>
    </lineage>
</organism>
<reference evidence="4 5" key="1">
    <citation type="submission" date="2017-06" db="EMBL/GenBank/DDBJ databases">
        <title>Draft genome of Bartonella tribocorum C635.</title>
        <authorList>
            <person name="Hadjadj L."/>
            <person name="Jiyipong T."/>
            <person name="Diene S.M."/>
            <person name="Morand S."/>
            <person name="Rolain J.-M."/>
        </authorList>
    </citation>
    <scope>NUCLEOTIDE SEQUENCE [LARGE SCALE GENOMIC DNA]</scope>
    <source>
        <strain evidence="4 5">C635</strain>
    </source>
</reference>
<dbReference type="GO" id="GO:0019867">
    <property type="term" value="C:outer membrane"/>
    <property type="evidence" value="ECO:0007669"/>
    <property type="project" value="InterPro"/>
</dbReference>
<comment type="caution">
    <text evidence="4">The sequence shown here is derived from an EMBL/GenBank/DDBJ whole genome shotgun (WGS) entry which is preliminary data.</text>
</comment>
<dbReference type="PROSITE" id="PS51208">
    <property type="entry name" value="AUTOTRANSPORTER"/>
    <property type="match status" value="1"/>
</dbReference>
<feature type="compositionally biased region" description="Low complexity" evidence="1">
    <location>
        <begin position="57"/>
        <end position="71"/>
    </location>
</feature>
<feature type="compositionally biased region" description="Low complexity" evidence="1">
    <location>
        <begin position="296"/>
        <end position="314"/>
    </location>
</feature>
<feature type="compositionally biased region" description="Low complexity" evidence="1">
    <location>
        <begin position="148"/>
        <end position="164"/>
    </location>
</feature>
<feature type="compositionally biased region" description="Polar residues" evidence="1">
    <location>
        <begin position="72"/>
        <end position="119"/>
    </location>
</feature>
<dbReference type="InterPro" id="IPR011050">
    <property type="entry name" value="Pectin_lyase_fold/virulence"/>
</dbReference>
<feature type="compositionally biased region" description="Polar residues" evidence="1">
    <location>
        <begin position="219"/>
        <end position="252"/>
    </location>
</feature>
<dbReference type="InterPro" id="IPR005546">
    <property type="entry name" value="Autotransporte_beta"/>
</dbReference>
<feature type="domain" description="Autotransporter" evidence="3">
    <location>
        <begin position="814"/>
        <end position="1092"/>
    </location>
</feature>
<dbReference type="OrthoDB" id="7922675at2"/>
<dbReference type="NCBIfam" id="TIGR01414">
    <property type="entry name" value="autotrans_barl"/>
    <property type="match status" value="1"/>
</dbReference>
<dbReference type="Gene3D" id="2.40.128.130">
    <property type="entry name" value="Autotransporter beta-domain"/>
    <property type="match status" value="1"/>
</dbReference>
<evidence type="ECO:0000256" key="2">
    <source>
        <dbReference type="SAM" id="SignalP"/>
    </source>
</evidence>
<feature type="compositionally biased region" description="Low complexity" evidence="1">
    <location>
        <begin position="184"/>
        <end position="199"/>
    </location>
</feature>
<evidence type="ECO:0000313" key="5">
    <source>
        <dbReference type="Proteomes" id="UP000230791"/>
    </source>
</evidence>
<dbReference type="SMART" id="SM00869">
    <property type="entry name" value="Autotransporter"/>
    <property type="match status" value="1"/>
</dbReference>
<dbReference type="Pfam" id="PF03797">
    <property type="entry name" value="Autotransporter"/>
    <property type="match status" value="1"/>
</dbReference>
<dbReference type="InterPro" id="IPR012332">
    <property type="entry name" value="Autotransporter_pectin_lyase_C"/>
</dbReference>
<dbReference type="AlphaFoldDB" id="A0A2M6UVJ3"/>
<dbReference type="SUPFAM" id="SSF103515">
    <property type="entry name" value="Autotransporter"/>
    <property type="match status" value="1"/>
</dbReference>
<keyword evidence="2" id="KW-0732">Signal</keyword>
<proteinExistence type="predicted"/>
<evidence type="ECO:0000259" key="3">
    <source>
        <dbReference type="PROSITE" id="PS51208"/>
    </source>
</evidence>
<feature type="compositionally biased region" description="Acidic residues" evidence="1">
    <location>
        <begin position="266"/>
        <end position="279"/>
    </location>
</feature>
<name>A0A2M6UVJ3_9HYPH</name>
<feature type="chain" id="PRO_5014721015" evidence="2">
    <location>
        <begin position="25"/>
        <end position="1092"/>
    </location>
</feature>
<feature type="signal peptide" evidence="2">
    <location>
        <begin position="1"/>
        <end position="24"/>
    </location>
</feature>
<feature type="region of interest" description="Disordered" evidence="1">
    <location>
        <begin position="29"/>
        <end position="333"/>
    </location>
</feature>
<dbReference type="RefSeq" id="WP_100130591.1">
    <property type="nucleotide sequence ID" value="NZ_CADDYJ010000005.1"/>
</dbReference>